<evidence type="ECO:0000256" key="1">
    <source>
        <dbReference type="SAM" id="MobiDB-lite"/>
    </source>
</evidence>
<feature type="compositionally biased region" description="Basic and acidic residues" evidence="1">
    <location>
        <begin position="108"/>
        <end position="123"/>
    </location>
</feature>
<sequence length="123" mass="13819">MFDMRDRGELADAMAEVEDVRPVTEGGERPVDARVQGRTTGEQRQRVEIALHRQPLRQHRVCPGRIHCLVEPDRVDASLTGIGGELAPCPLGKADDDRVRTPRPQPGNDRRIGRDHPAFELIR</sequence>
<dbReference type="EMBL" id="LIAE01004791">
    <property type="protein sequence ID" value="PAV93663.1"/>
    <property type="molecule type" value="Genomic_DNA"/>
</dbReference>
<reference evidence="2 3" key="1">
    <citation type="journal article" date="2017" name="Curr. Biol.">
        <title>Genome architecture and evolution of a unichromosomal asexual nematode.</title>
        <authorList>
            <person name="Fradin H."/>
            <person name="Zegar C."/>
            <person name="Gutwein M."/>
            <person name="Lucas J."/>
            <person name="Kovtun M."/>
            <person name="Corcoran D."/>
            <person name="Baugh L.R."/>
            <person name="Kiontke K."/>
            <person name="Gunsalus K."/>
            <person name="Fitch D.H."/>
            <person name="Piano F."/>
        </authorList>
    </citation>
    <scope>NUCLEOTIDE SEQUENCE [LARGE SCALE GENOMIC DNA]</scope>
    <source>
        <strain evidence="2">PF1309</strain>
    </source>
</reference>
<comment type="caution">
    <text evidence="2">The sequence shown here is derived from an EMBL/GenBank/DDBJ whole genome shotgun (WGS) entry which is preliminary data.</text>
</comment>
<protein>
    <submittedName>
        <fullName evidence="2">Uncharacterized protein</fullName>
    </submittedName>
</protein>
<name>A0A2A2M5J2_9BILA</name>
<evidence type="ECO:0000313" key="2">
    <source>
        <dbReference type="EMBL" id="PAV93663.1"/>
    </source>
</evidence>
<dbReference type="Proteomes" id="UP000218231">
    <property type="component" value="Unassembled WGS sequence"/>
</dbReference>
<organism evidence="2 3">
    <name type="scientific">Diploscapter pachys</name>
    <dbReference type="NCBI Taxonomy" id="2018661"/>
    <lineage>
        <taxon>Eukaryota</taxon>
        <taxon>Metazoa</taxon>
        <taxon>Ecdysozoa</taxon>
        <taxon>Nematoda</taxon>
        <taxon>Chromadorea</taxon>
        <taxon>Rhabditida</taxon>
        <taxon>Rhabditina</taxon>
        <taxon>Rhabditomorpha</taxon>
        <taxon>Rhabditoidea</taxon>
        <taxon>Rhabditidae</taxon>
        <taxon>Diploscapter</taxon>
    </lineage>
</organism>
<feature type="compositionally biased region" description="Basic and acidic residues" evidence="1">
    <location>
        <begin position="19"/>
        <end position="32"/>
    </location>
</feature>
<proteinExistence type="predicted"/>
<dbReference type="AlphaFoldDB" id="A0A2A2M5J2"/>
<accession>A0A2A2M5J2</accession>
<feature type="region of interest" description="Disordered" evidence="1">
    <location>
        <begin position="81"/>
        <end position="123"/>
    </location>
</feature>
<gene>
    <name evidence="2" type="ORF">WR25_13239</name>
</gene>
<keyword evidence="3" id="KW-1185">Reference proteome</keyword>
<feature type="region of interest" description="Disordered" evidence="1">
    <location>
        <begin position="19"/>
        <end position="44"/>
    </location>
</feature>
<evidence type="ECO:0000313" key="3">
    <source>
        <dbReference type="Proteomes" id="UP000218231"/>
    </source>
</evidence>